<name>A0A5S4ZQF8_9FIRM</name>
<dbReference type="GO" id="GO:0008324">
    <property type="term" value="F:monoatomic cation transmembrane transporter activity"/>
    <property type="evidence" value="ECO:0007669"/>
    <property type="project" value="InterPro"/>
</dbReference>
<keyword evidence="3" id="KW-0050">Antiport</keyword>
<reference evidence="12 13" key="1">
    <citation type="submission" date="2019-07" db="EMBL/GenBank/DDBJ databases">
        <title>Genomic Encyclopedia of Type Strains, Phase I: the one thousand microbial genomes (KMG-I) project.</title>
        <authorList>
            <person name="Kyrpides N."/>
        </authorList>
    </citation>
    <scope>NUCLEOTIDE SEQUENCE [LARGE SCALE GENOMIC DNA]</scope>
    <source>
        <strain evidence="12 13">DSM 6562</strain>
    </source>
</reference>
<dbReference type="PANTHER" id="PTHR32507">
    <property type="entry name" value="NA(+)/H(+) ANTIPORTER 1"/>
    <property type="match status" value="1"/>
</dbReference>
<dbReference type="SUPFAM" id="SSF116726">
    <property type="entry name" value="TrkA C-terminal domain-like"/>
    <property type="match status" value="1"/>
</dbReference>
<dbReference type="Gene3D" id="1.20.1530.20">
    <property type="match status" value="1"/>
</dbReference>
<dbReference type="AlphaFoldDB" id="A0A5S4ZQF8"/>
<dbReference type="RefSeq" id="WP_166511843.1">
    <property type="nucleotide sequence ID" value="NZ_VNHM01000009.1"/>
</dbReference>
<dbReference type="InterPro" id="IPR038770">
    <property type="entry name" value="Na+/solute_symporter_sf"/>
</dbReference>
<gene>
    <name evidence="12" type="ORF">LX24_01837</name>
</gene>
<feature type="region of interest" description="Disordered" evidence="9">
    <location>
        <begin position="479"/>
        <end position="499"/>
    </location>
</feature>
<comment type="caution">
    <text evidence="12">The sequence shown here is derived from an EMBL/GenBank/DDBJ whole genome shotgun (WGS) entry which is preliminary data.</text>
</comment>
<dbReference type="InterPro" id="IPR036721">
    <property type="entry name" value="RCK_C_sf"/>
</dbReference>
<evidence type="ECO:0000313" key="12">
    <source>
        <dbReference type="EMBL" id="TYO95108.1"/>
    </source>
</evidence>
<keyword evidence="5 10" id="KW-0812">Transmembrane</keyword>
<feature type="domain" description="RCK C-terminal" evidence="11">
    <location>
        <begin position="397"/>
        <end position="478"/>
    </location>
</feature>
<dbReference type="GO" id="GO:0005886">
    <property type="term" value="C:plasma membrane"/>
    <property type="evidence" value="ECO:0007669"/>
    <property type="project" value="UniProtKB-SubCell"/>
</dbReference>
<feature type="transmembrane region" description="Helical" evidence="10">
    <location>
        <begin position="215"/>
        <end position="232"/>
    </location>
</feature>
<dbReference type="GO" id="GO:0006813">
    <property type="term" value="P:potassium ion transport"/>
    <property type="evidence" value="ECO:0007669"/>
    <property type="project" value="InterPro"/>
</dbReference>
<sequence length="499" mass="54355">MNSTDQIIFLFAILLIAGIITTRFSARLGVPSLILYIAVGMFLNNFIYFDNASLAQLGAMMALVVILFEGGMQTRWEDVRPVLIPSISLATVGVLLTSLSIGVLAKLILDITWLEGLLFGAIVGSTDAAAVFAVLGDKNIKPRLKTTLEAESGSNDPMAVFLTISFIQLIQMPDMNFLGVFLSFFWQMGFGLAMGILMGKLAVWSINKINFDTSGLYPVLALGFAVFTYGSTALLKGSGIVAVYVAGLVVGNADLTFRQPIVRFHEGFAWMSQILLFTLLGLLVFPNELFQVTWQGIVISALLIFVARPIAVFISTTKMGFSLRDKTLISWSGLRGAVPVVLATYPLVAGLENSSLIFNVVFFVVLTSALIQGSTISYLANLLGLTAGEKVTPTHTLELVSMGKTNTEIMEIIIKEESNALNREVQDLNLPKDVLIAAIIRNDKVITPYGGTKILLGDILYVMVHKTKRESVKKVFLPQKDPKNRSKDRRSVAANLNKA</sequence>
<evidence type="ECO:0000256" key="6">
    <source>
        <dbReference type="ARBA" id="ARBA00022989"/>
    </source>
</evidence>
<dbReference type="Proteomes" id="UP000323166">
    <property type="component" value="Unassembled WGS sequence"/>
</dbReference>
<keyword evidence="4" id="KW-1003">Cell membrane</keyword>
<evidence type="ECO:0000259" key="11">
    <source>
        <dbReference type="PROSITE" id="PS51202"/>
    </source>
</evidence>
<evidence type="ECO:0000256" key="3">
    <source>
        <dbReference type="ARBA" id="ARBA00022449"/>
    </source>
</evidence>
<feature type="transmembrane region" description="Helical" evidence="10">
    <location>
        <begin position="117"/>
        <end position="135"/>
    </location>
</feature>
<evidence type="ECO:0000256" key="2">
    <source>
        <dbReference type="ARBA" id="ARBA00022448"/>
    </source>
</evidence>
<organism evidence="12 13">
    <name type="scientific">Desulfallas thermosapovorans DSM 6562</name>
    <dbReference type="NCBI Taxonomy" id="1121431"/>
    <lineage>
        <taxon>Bacteria</taxon>
        <taxon>Bacillati</taxon>
        <taxon>Bacillota</taxon>
        <taxon>Clostridia</taxon>
        <taxon>Eubacteriales</taxon>
        <taxon>Desulfallaceae</taxon>
        <taxon>Desulfallas</taxon>
    </lineage>
</organism>
<evidence type="ECO:0000256" key="7">
    <source>
        <dbReference type="ARBA" id="ARBA00023065"/>
    </source>
</evidence>
<proteinExistence type="predicted"/>
<feature type="transmembrane region" description="Helical" evidence="10">
    <location>
        <begin position="238"/>
        <end position="255"/>
    </location>
</feature>
<evidence type="ECO:0000256" key="1">
    <source>
        <dbReference type="ARBA" id="ARBA00004651"/>
    </source>
</evidence>
<dbReference type="InterPro" id="IPR006153">
    <property type="entry name" value="Cation/H_exchanger_TM"/>
</dbReference>
<feature type="transmembrane region" description="Helical" evidence="10">
    <location>
        <begin position="267"/>
        <end position="285"/>
    </location>
</feature>
<evidence type="ECO:0000256" key="10">
    <source>
        <dbReference type="SAM" id="Phobius"/>
    </source>
</evidence>
<dbReference type="Gene3D" id="3.30.70.1450">
    <property type="entry name" value="Regulator of K+ conductance, C-terminal domain"/>
    <property type="match status" value="1"/>
</dbReference>
<dbReference type="NCBIfam" id="NF003715">
    <property type="entry name" value="PRK05326.1-2"/>
    <property type="match status" value="1"/>
</dbReference>
<dbReference type="InterPro" id="IPR006037">
    <property type="entry name" value="RCK_C"/>
</dbReference>
<protein>
    <submittedName>
        <fullName evidence="12">Cell volume regulation protein A</fullName>
    </submittedName>
</protein>
<feature type="compositionally biased region" description="Basic and acidic residues" evidence="9">
    <location>
        <begin position="480"/>
        <end position="491"/>
    </location>
</feature>
<feature type="transmembrane region" description="Helical" evidence="10">
    <location>
        <begin position="360"/>
        <end position="380"/>
    </location>
</feature>
<feature type="transmembrane region" description="Helical" evidence="10">
    <location>
        <begin position="55"/>
        <end position="71"/>
    </location>
</feature>
<dbReference type="NCBIfam" id="NF003716">
    <property type="entry name" value="PRK05326.1-3"/>
    <property type="match status" value="1"/>
</dbReference>
<evidence type="ECO:0000256" key="4">
    <source>
        <dbReference type="ARBA" id="ARBA00022475"/>
    </source>
</evidence>
<keyword evidence="13" id="KW-1185">Reference proteome</keyword>
<evidence type="ECO:0000256" key="8">
    <source>
        <dbReference type="ARBA" id="ARBA00023136"/>
    </source>
</evidence>
<feature type="transmembrane region" description="Helical" evidence="10">
    <location>
        <begin position="297"/>
        <end position="316"/>
    </location>
</feature>
<comment type="subcellular location">
    <subcellularLocation>
        <location evidence="1">Cell membrane</location>
        <topology evidence="1">Multi-pass membrane protein</topology>
    </subcellularLocation>
</comment>
<keyword evidence="7" id="KW-0406">Ion transport</keyword>
<dbReference type="GO" id="GO:1902600">
    <property type="term" value="P:proton transmembrane transport"/>
    <property type="evidence" value="ECO:0007669"/>
    <property type="project" value="InterPro"/>
</dbReference>
<keyword evidence="6 10" id="KW-1133">Transmembrane helix</keyword>
<feature type="transmembrane region" description="Helical" evidence="10">
    <location>
        <begin position="184"/>
        <end position="203"/>
    </location>
</feature>
<dbReference type="GO" id="GO:0015297">
    <property type="term" value="F:antiporter activity"/>
    <property type="evidence" value="ECO:0007669"/>
    <property type="project" value="UniProtKB-KW"/>
</dbReference>
<evidence type="ECO:0000313" key="13">
    <source>
        <dbReference type="Proteomes" id="UP000323166"/>
    </source>
</evidence>
<feature type="transmembrane region" description="Helical" evidence="10">
    <location>
        <begin position="6"/>
        <end position="26"/>
    </location>
</feature>
<dbReference type="Pfam" id="PF00999">
    <property type="entry name" value="Na_H_Exchanger"/>
    <property type="match status" value="1"/>
</dbReference>
<dbReference type="EMBL" id="VNHM01000009">
    <property type="protein sequence ID" value="TYO95108.1"/>
    <property type="molecule type" value="Genomic_DNA"/>
</dbReference>
<dbReference type="PROSITE" id="PS51202">
    <property type="entry name" value="RCK_C"/>
    <property type="match status" value="1"/>
</dbReference>
<feature type="transmembrane region" description="Helical" evidence="10">
    <location>
        <begin position="328"/>
        <end position="348"/>
    </location>
</feature>
<dbReference type="PANTHER" id="PTHR32507:SF7">
    <property type="entry name" value="K(+)_H(+) ANTIPORTER NHAP2"/>
    <property type="match status" value="1"/>
</dbReference>
<keyword evidence="8 10" id="KW-0472">Membrane</keyword>
<evidence type="ECO:0000256" key="9">
    <source>
        <dbReference type="SAM" id="MobiDB-lite"/>
    </source>
</evidence>
<dbReference type="Pfam" id="PF02080">
    <property type="entry name" value="TrkA_C"/>
    <property type="match status" value="1"/>
</dbReference>
<feature type="transmembrane region" description="Helical" evidence="10">
    <location>
        <begin position="83"/>
        <end position="105"/>
    </location>
</feature>
<accession>A0A5S4ZQF8</accession>
<evidence type="ECO:0000256" key="5">
    <source>
        <dbReference type="ARBA" id="ARBA00022692"/>
    </source>
</evidence>
<keyword evidence="2" id="KW-0813">Transport</keyword>